<accession>C8ZHF4</accession>
<dbReference type="Proteomes" id="UP000000286">
    <property type="component" value="Chromosome XV"/>
</dbReference>
<proteinExistence type="predicted"/>
<protein>
    <submittedName>
        <fullName evidence="1">EC1118_1O4_6645p</fullName>
    </submittedName>
</protein>
<gene>
    <name evidence="1" type="ORF">EC1118_1O4_6645g</name>
</gene>
<reference evidence="1 2" key="1">
    <citation type="journal article" date="2009" name="Proc. Natl. Acad. Sci. U.S.A.">
        <title>Eukaryote-to-eukaryote gene transfer events revealed by the genome sequence of the wine yeast Saccharomyces cerevisiae EC1118.</title>
        <authorList>
            <person name="Novo M."/>
            <person name="Bigey F."/>
            <person name="Beyne E."/>
            <person name="Galeote V."/>
            <person name="Gavory F."/>
            <person name="Mallet S."/>
            <person name="Cambot B."/>
            <person name="Legras J.L."/>
            <person name="Wincker P."/>
            <person name="Casaregola S."/>
            <person name="Dequin S."/>
        </authorList>
    </citation>
    <scope>NUCLEOTIDE SEQUENCE [LARGE SCALE GENOMIC DNA]</scope>
    <source>
        <strain evidence="2">Lalvin EC1118 / Prise de mousse</strain>
    </source>
</reference>
<organism evidence="1 2">
    <name type="scientific">Saccharomyces cerevisiae (strain Lalvin EC1118 / Prise de mousse)</name>
    <name type="common">Baker's yeast</name>
    <dbReference type="NCBI Taxonomy" id="643680"/>
    <lineage>
        <taxon>Eukaryota</taxon>
        <taxon>Fungi</taxon>
        <taxon>Dikarya</taxon>
        <taxon>Ascomycota</taxon>
        <taxon>Saccharomycotina</taxon>
        <taxon>Saccharomycetes</taxon>
        <taxon>Saccharomycetales</taxon>
        <taxon>Saccharomycetaceae</taxon>
        <taxon>Saccharomyces</taxon>
    </lineage>
</organism>
<evidence type="ECO:0000313" key="1">
    <source>
        <dbReference type="EMBL" id="CAY86683.1"/>
    </source>
</evidence>
<evidence type="ECO:0000313" key="2">
    <source>
        <dbReference type="Proteomes" id="UP000000286"/>
    </source>
</evidence>
<dbReference type="HOGENOM" id="CLU_572677_0_0_1"/>
<dbReference type="EMBL" id="FN394216">
    <property type="protein sequence ID" value="CAY86683.1"/>
    <property type="molecule type" value="Genomic_DNA"/>
</dbReference>
<dbReference type="AlphaFoldDB" id="C8ZHF4"/>
<sequence length="477" mass="53184">MFSCFAYTEDVQEVGEWFTSGSSLSLQNFWGWFRALYSKVLRQEGVEAAARVNADFDRQTVRIDGRLVSFEYVREMKRDLARDFQVQMGLLGEWLEFGQVADVYTTVMANKGVKVVDNISGRGSVFNVLDASSVAGYCMRFRNQEEAGEEHKRCRILKVISSITKLLMLSVWFNPGLPLRFPELSILSFGGSQRNLYFDAGDRVFIIRSRYNKNTKYDTRLLFLDAGVSAQLFWLIYVLWPFTISLLGGGGGVIAQINVSAIMGALTQQETGEAALSVEEEAEDINFDAALHLHQQELKGRLANANAVEIGGAIFKSMVFVDVQKMTMVQRAAFSNMLLKYPSDKPMRECHKVRSLRQGLAALWRHFMASPIAEQNKVVSQEIARGFGHSMAVDAAAYGFDRARSVGPGEMPFALAKKLCRVFQALTSPQGTVSSCVVAGALDVKCDTLSDGVLFAVSDFKLYVLLAQLALFHRKQH</sequence>
<name>C8ZHF4_YEAS8</name>